<reference evidence="3 4" key="1">
    <citation type="submission" date="2019-07" db="EMBL/GenBank/DDBJ databases">
        <title>R&amp;d 2014.</title>
        <authorList>
            <person name="Klenk H.-P."/>
        </authorList>
    </citation>
    <scope>NUCLEOTIDE SEQUENCE [LARGE SCALE GENOMIC DNA]</scope>
    <source>
        <strain evidence="3 4">DSM 43912</strain>
    </source>
</reference>
<organism evidence="3 4">
    <name type="scientific">Micromonospora sagamiensis</name>
    <dbReference type="NCBI Taxonomy" id="47875"/>
    <lineage>
        <taxon>Bacteria</taxon>
        <taxon>Bacillati</taxon>
        <taxon>Actinomycetota</taxon>
        <taxon>Actinomycetes</taxon>
        <taxon>Micromonosporales</taxon>
        <taxon>Micromonosporaceae</taxon>
        <taxon>Micromonospora</taxon>
    </lineage>
</organism>
<comment type="caution">
    <text evidence="3">The sequence shown here is derived from an EMBL/GenBank/DDBJ whole genome shotgun (WGS) entry which is preliminary data.</text>
</comment>
<comment type="similarity">
    <text evidence="1 2">Belongs to the phD/YefM antitoxin family.</text>
</comment>
<keyword evidence="4" id="KW-1185">Reference proteome</keyword>
<dbReference type="Gene3D" id="6.10.250.330">
    <property type="match status" value="1"/>
</dbReference>
<gene>
    <name evidence="3" type="ORF">JD81_04775</name>
</gene>
<comment type="function">
    <text evidence="2">Antitoxin component of a type II toxin-antitoxin (TA) system.</text>
</comment>
<proteinExistence type="inferred from homology"/>
<evidence type="ECO:0000256" key="2">
    <source>
        <dbReference type="RuleBase" id="RU362080"/>
    </source>
</evidence>
<dbReference type="RefSeq" id="WP_145819873.1">
    <property type="nucleotide sequence ID" value="NZ_AP023438.1"/>
</dbReference>
<dbReference type="OrthoDB" id="9802003at2"/>
<dbReference type="EMBL" id="VLLP01000001">
    <property type="protein sequence ID" value="TWJ31221.1"/>
    <property type="molecule type" value="Genomic_DNA"/>
</dbReference>
<dbReference type="AlphaFoldDB" id="A0A562WMC9"/>
<dbReference type="InterPro" id="IPR036165">
    <property type="entry name" value="YefM-like_sf"/>
</dbReference>
<dbReference type="InterPro" id="IPR051405">
    <property type="entry name" value="phD/YefM_antitoxin"/>
</dbReference>
<dbReference type="Proteomes" id="UP000319728">
    <property type="component" value="Unassembled WGS sequence"/>
</dbReference>
<evidence type="ECO:0000256" key="1">
    <source>
        <dbReference type="ARBA" id="ARBA00009981"/>
    </source>
</evidence>
<name>A0A562WMC9_9ACTN</name>
<dbReference type="NCBIfam" id="TIGR01552">
    <property type="entry name" value="phd_fam"/>
    <property type="match status" value="1"/>
</dbReference>
<evidence type="ECO:0000313" key="4">
    <source>
        <dbReference type="Proteomes" id="UP000319728"/>
    </source>
</evidence>
<sequence length="94" mass="10269">MRIVPYSEVRQNLAKMLDHVVDDAEEIVVTRSGREAAVIISLREYESLKETAYLMASPANARRLNEAVEELRNGGGEMHDLIDPNAGSGEASAA</sequence>
<dbReference type="Gene3D" id="3.40.1620.10">
    <property type="entry name" value="YefM-like domain"/>
    <property type="match status" value="1"/>
</dbReference>
<evidence type="ECO:0000313" key="3">
    <source>
        <dbReference type="EMBL" id="TWJ31221.1"/>
    </source>
</evidence>
<dbReference type="SUPFAM" id="SSF143120">
    <property type="entry name" value="YefM-like"/>
    <property type="match status" value="1"/>
</dbReference>
<dbReference type="Pfam" id="PF02604">
    <property type="entry name" value="PhdYeFM_antitox"/>
    <property type="match status" value="1"/>
</dbReference>
<dbReference type="InterPro" id="IPR006442">
    <property type="entry name" value="Antitoxin_Phd/YefM"/>
</dbReference>
<dbReference type="PANTHER" id="PTHR33713:SF6">
    <property type="entry name" value="ANTITOXIN YEFM"/>
    <property type="match status" value="1"/>
</dbReference>
<dbReference type="PANTHER" id="PTHR33713">
    <property type="entry name" value="ANTITOXIN YAFN-RELATED"/>
    <property type="match status" value="1"/>
</dbReference>
<accession>A0A562WMC9</accession>
<protein>
    <recommendedName>
        <fullName evidence="2">Antitoxin</fullName>
    </recommendedName>
</protein>